<comment type="caution">
    <text evidence="1">The sequence shown here is derived from an EMBL/GenBank/DDBJ whole genome shotgun (WGS) entry which is preliminary data.</text>
</comment>
<sequence>MSLPPAFKQPNPALLDGKQALIQRKSKELVILLPTGGVVLSVNGHPVPPEHIYDFLTNLNLLWPCFCTMHNSEWVAINMNAQDIPKPLSCQIFTWGKEGTFAVCHYDNPRCQFFFIDLQCIFLISKRQADYVPMGFNESALSCLASSLDPPTLPLPALPYLLGFLGENSV</sequence>
<proteinExistence type="predicted"/>
<dbReference type="Proteomes" id="UP001215598">
    <property type="component" value="Unassembled WGS sequence"/>
</dbReference>
<name>A0AAD7P0S2_9AGAR</name>
<evidence type="ECO:0000313" key="1">
    <source>
        <dbReference type="EMBL" id="KAJ7782934.1"/>
    </source>
</evidence>
<evidence type="ECO:0000313" key="2">
    <source>
        <dbReference type="Proteomes" id="UP001215598"/>
    </source>
</evidence>
<accession>A0AAD7P0S2</accession>
<protein>
    <submittedName>
        <fullName evidence="1">Uncharacterized protein</fullName>
    </submittedName>
</protein>
<gene>
    <name evidence="1" type="ORF">B0H16DRAFT_1447170</name>
</gene>
<reference evidence="1" key="1">
    <citation type="submission" date="2023-03" db="EMBL/GenBank/DDBJ databases">
        <title>Massive genome expansion in bonnet fungi (Mycena s.s.) driven by repeated elements and novel gene families across ecological guilds.</title>
        <authorList>
            <consortium name="Lawrence Berkeley National Laboratory"/>
            <person name="Harder C.B."/>
            <person name="Miyauchi S."/>
            <person name="Viragh M."/>
            <person name="Kuo A."/>
            <person name="Thoen E."/>
            <person name="Andreopoulos B."/>
            <person name="Lu D."/>
            <person name="Skrede I."/>
            <person name="Drula E."/>
            <person name="Henrissat B."/>
            <person name="Morin E."/>
            <person name="Kohler A."/>
            <person name="Barry K."/>
            <person name="LaButti K."/>
            <person name="Morin E."/>
            <person name="Salamov A."/>
            <person name="Lipzen A."/>
            <person name="Mereny Z."/>
            <person name="Hegedus B."/>
            <person name="Baldrian P."/>
            <person name="Stursova M."/>
            <person name="Weitz H."/>
            <person name="Taylor A."/>
            <person name="Grigoriev I.V."/>
            <person name="Nagy L.G."/>
            <person name="Martin F."/>
            <person name="Kauserud H."/>
        </authorList>
    </citation>
    <scope>NUCLEOTIDE SEQUENCE</scope>
    <source>
        <strain evidence="1">CBHHK182m</strain>
    </source>
</reference>
<keyword evidence="2" id="KW-1185">Reference proteome</keyword>
<dbReference type="AlphaFoldDB" id="A0AAD7P0S2"/>
<organism evidence="1 2">
    <name type="scientific">Mycena metata</name>
    <dbReference type="NCBI Taxonomy" id="1033252"/>
    <lineage>
        <taxon>Eukaryota</taxon>
        <taxon>Fungi</taxon>
        <taxon>Dikarya</taxon>
        <taxon>Basidiomycota</taxon>
        <taxon>Agaricomycotina</taxon>
        <taxon>Agaricomycetes</taxon>
        <taxon>Agaricomycetidae</taxon>
        <taxon>Agaricales</taxon>
        <taxon>Marasmiineae</taxon>
        <taxon>Mycenaceae</taxon>
        <taxon>Mycena</taxon>
    </lineage>
</organism>
<dbReference type="EMBL" id="JARKIB010000003">
    <property type="protein sequence ID" value="KAJ7782934.1"/>
    <property type="molecule type" value="Genomic_DNA"/>
</dbReference>